<dbReference type="PANTHER" id="PTHR30354">
    <property type="entry name" value="GNT FAMILY GLUCONATE TRANSPORTER"/>
    <property type="match status" value="1"/>
</dbReference>
<dbReference type="Proteomes" id="UP000182135">
    <property type="component" value="Unassembled WGS sequence"/>
</dbReference>
<evidence type="ECO:0000313" key="2">
    <source>
        <dbReference type="EMBL" id="SFG04015.1"/>
    </source>
</evidence>
<evidence type="ECO:0000256" key="1">
    <source>
        <dbReference type="SAM" id="Phobius"/>
    </source>
</evidence>
<feature type="transmembrane region" description="Helical" evidence="1">
    <location>
        <begin position="30"/>
        <end position="49"/>
    </location>
</feature>
<name>A0A1I2NJ59_9CLOT</name>
<feature type="transmembrane region" description="Helical" evidence="1">
    <location>
        <begin position="99"/>
        <end position="129"/>
    </location>
</feature>
<feature type="transmembrane region" description="Helical" evidence="1">
    <location>
        <begin position="178"/>
        <end position="201"/>
    </location>
</feature>
<evidence type="ECO:0000313" key="3">
    <source>
        <dbReference type="Proteomes" id="UP000182135"/>
    </source>
</evidence>
<dbReference type="RefSeq" id="WP_035770985.1">
    <property type="nucleotide sequence ID" value="NZ_BAAACD010000034.1"/>
</dbReference>
<organism evidence="2 3">
    <name type="scientific">Clostridium cadaveris</name>
    <dbReference type="NCBI Taxonomy" id="1529"/>
    <lineage>
        <taxon>Bacteria</taxon>
        <taxon>Bacillati</taxon>
        <taxon>Bacillota</taxon>
        <taxon>Clostridia</taxon>
        <taxon>Eubacteriales</taxon>
        <taxon>Clostridiaceae</taxon>
        <taxon>Clostridium</taxon>
    </lineage>
</organism>
<sequence>MFGVLGIIISLILLMYFAYKGVSVIILTPVLALLAVILGGSLNLLPVYTETYMVSLANYVRTYFPIFLLGAIFGKVMDSSGAAKCIANTIAKKLGKEKAIIAVVLSCAILTYGGVSLFVVAFAVYPIAVSLFREAGVPKRLIPASIALGSFTFTMTALPGTPQVQNAIPMPFFGTDTWASPVLGIIASLIMAVGGCAWLMYRAKKAILAKEAFSPEEGEVAAEAIRDIEEEPVNESLGNFFIAILPILLVLVLNFLLSKFVFVESFMDWGDLSKYNTTIQKVGGTWALIVSLLISILICLFTNYKKFDHPVKIINEGANGSLIAILNTSAAVGYGNVISSLAAFEIVKGSILGISKNPLVAEGISVTALAGITGSASGGMSIALGALGENLLKLANTYGIDPQVLHRVATIACGGLDSLPHNGAVVTLLAVCGLTHKKSYFDIMMVSVIIPIVALIAAIILGSMGIV</sequence>
<feature type="transmembrane region" description="Helical" evidence="1">
    <location>
        <begin position="443"/>
        <end position="466"/>
    </location>
</feature>
<dbReference type="AlphaFoldDB" id="A0A1I2NJ59"/>
<gene>
    <name evidence="2" type="ORF">SAMN04487885_12237</name>
</gene>
<dbReference type="InterPro" id="IPR003474">
    <property type="entry name" value="Glcn_transporter"/>
</dbReference>
<dbReference type="STRING" id="1529.SAMN04487885_12237"/>
<dbReference type="eggNOG" id="COG2610">
    <property type="taxonomic scope" value="Bacteria"/>
</dbReference>
<dbReference type="GeneID" id="90543519"/>
<protein>
    <submittedName>
        <fullName evidence="2">H+/gluconate symporter</fullName>
    </submittedName>
</protein>
<feature type="transmembrane region" description="Helical" evidence="1">
    <location>
        <begin position="283"/>
        <end position="304"/>
    </location>
</feature>
<dbReference type="GO" id="GO:0005886">
    <property type="term" value="C:plasma membrane"/>
    <property type="evidence" value="ECO:0007669"/>
    <property type="project" value="TreeGrafter"/>
</dbReference>
<feature type="transmembrane region" description="Helical" evidence="1">
    <location>
        <begin position="240"/>
        <end position="263"/>
    </location>
</feature>
<dbReference type="PANTHER" id="PTHR30354:SF7">
    <property type="entry name" value="BLL7963 PROTEIN"/>
    <property type="match status" value="1"/>
</dbReference>
<keyword evidence="1" id="KW-0812">Transmembrane</keyword>
<reference evidence="2 3" key="1">
    <citation type="submission" date="2016-10" db="EMBL/GenBank/DDBJ databases">
        <authorList>
            <person name="de Groot N.N."/>
        </authorList>
    </citation>
    <scope>NUCLEOTIDE SEQUENCE [LARGE SCALE GENOMIC DNA]</scope>
    <source>
        <strain evidence="2 3">NLAE-zl-G419</strain>
    </source>
</reference>
<dbReference type="GO" id="GO:0015128">
    <property type="term" value="F:gluconate transmembrane transporter activity"/>
    <property type="evidence" value="ECO:0007669"/>
    <property type="project" value="InterPro"/>
</dbReference>
<accession>A0A1I2NJ59</accession>
<feature type="transmembrane region" description="Helical" evidence="1">
    <location>
        <begin position="56"/>
        <end position="74"/>
    </location>
</feature>
<dbReference type="Pfam" id="PF02447">
    <property type="entry name" value="GntP_permease"/>
    <property type="match status" value="1"/>
</dbReference>
<keyword evidence="1" id="KW-1133">Transmembrane helix</keyword>
<keyword evidence="1" id="KW-0472">Membrane</keyword>
<proteinExistence type="predicted"/>
<keyword evidence="3" id="KW-1185">Reference proteome</keyword>
<dbReference type="EMBL" id="FOOE01000022">
    <property type="protein sequence ID" value="SFG04015.1"/>
    <property type="molecule type" value="Genomic_DNA"/>
</dbReference>
<feature type="transmembrane region" description="Helical" evidence="1">
    <location>
        <begin position="141"/>
        <end position="158"/>
    </location>
</feature>